<protein>
    <submittedName>
        <fullName evidence="2">Uncharacterized protein</fullName>
    </submittedName>
</protein>
<dbReference type="EMBL" id="FXBB01000038">
    <property type="protein sequence ID" value="SMG45759.1"/>
    <property type="molecule type" value="Genomic_DNA"/>
</dbReference>
<name>A0A1X7KW26_9BACT</name>
<evidence type="ECO:0000313" key="3">
    <source>
        <dbReference type="Proteomes" id="UP000193355"/>
    </source>
</evidence>
<evidence type="ECO:0000313" key="2">
    <source>
        <dbReference type="EMBL" id="SMG45759.1"/>
    </source>
</evidence>
<keyword evidence="1" id="KW-0175">Coiled coil</keyword>
<evidence type="ECO:0000256" key="1">
    <source>
        <dbReference type="SAM" id="Coils"/>
    </source>
</evidence>
<feature type="coiled-coil region" evidence="1">
    <location>
        <begin position="334"/>
        <end position="361"/>
    </location>
</feature>
<dbReference type="RefSeq" id="WP_085545422.1">
    <property type="nucleotide sequence ID" value="NZ_FXBB01000038.1"/>
</dbReference>
<gene>
    <name evidence="2" type="ORF">SAMN06275492_13813</name>
</gene>
<sequence length="560" mass="63853">MSECTEQYPVIRPGKPILFETYRFRGRAGCLIPKEGRFCATRDVVIQWVKDKLDQVPLPEALSQGEEFSLDFYGQIAEGVNLPERKLWTVRMTQPDVGLPGHIDPVPGCSWISDLSVMEIDGQVEFGVKITCSYLPDRKALPGFIRPGIIRRLAHLVGLSQIRPVDGKVWDLLSPEDLNDLEGFLCSKERYLPVVVISQTDGPDPSSEQSYLVDGDHLAKDLIGYAHVVRMNWDLSLLWTDMVGVPWTVSNGGVRIYRPGLDFDADQYQSHPLMDKDRIRRWMGSADRRDNGYVQYLSDFLKSFPARTSLSWGGLVFVPEARLIAREERAKAPMEDQVARNEALEDQIEALKLLLEATRSDRDEYLAMAESALRETDSYKEELFSLRNSYITLQAMWESRTGQSVDDELILPDSYNHMAQWVSDHFTGRLKLHPRAVRALKDGAYEKPQLVAQALMALAKEYRDVKLGLQDYSVFQERLQEIGLDCRPSISNESAGKYDDRYFIPISQNGRDRTLLLDNHLCKGVSKDRSLCLRIYFLWDNSRDEVVVGWLPSHLPNSKS</sequence>
<accession>A0A1X7KW26</accession>
<proteinExistence type="predicted"/>
<reference evidence="3" key="1">
    <citation type="submission" date="2017-04" db="EMBL/GenBank/DDBJ databases">
        <authorList>
            <person name="Varghese N."/>
            <person name="Submissions S."/>
        </authorList>
    </citation>
    <scope>NUCLEOTIDE SEQUENCE [LARGE SCALE GENOMIC DNA]</scope>
    <source>
        <strain evidence="3">USBA 82</strain>
    </source>
</reference>
<dbReference type="AlphaFoldDB" id="A0A1X7KW26"/>
<organism evidence="2 3">
    <name type="scientific">Dethiosulfovibrio salsuginis</name>
    <dbReference type="NCBI Taxonomy" id="561720"/>
    <lineage>
        <taxon>Bacteria</taxon>
        <taxon>Thermotogati</taxon>
        <taxon>Synergistota</taxon>
        <taxon>Synergistia</taxon>
        <taxon>Synergistales</taxon>
        <taxon>Dethiosulfovibrionaceae</taxon>
        <taxon>Dethiosulfovibrio</taxon>
    </lineage>
</organism>
<dbReference type="Proteomes" id="UP000193355">
    <property type="component" value="Unassembled WGS sequence"/>
</dbReference>
<dbReference type="OrthoDB" id="7338316at2"/>
<keyword evidence="3" id="KW-1185">Reference proteome</keyword>